<dbReference type="InterPro" id="IPR039523">
    <property type="entry name" value="RimK-rel_E_lig_ATP-grasp"/>
</dbReference>
<dbReference type="RefSeq" id="WP_073304955.1">
    <property type="nucleotide sequence ID" value="NZ_FRAW01000020.1"/>
</dbReference>
<organism evidence="2 3">
    <name type="scientific">Fibrobacter intestinalis</name>
    <dbReference type="NCBI Taxonomy" id="28122"/>
    <lineage>
        <taxon>Bacteria</taxon>
        <taxon>Pseudomonadati</taxon>
        <taxon>Fibrobacterota</taxon>
        <taxon>Fibrobacteria</taxon>
        <taxon>Fibrobacterales</taxon>
        <taxon>Fibrobacteraceae</taxon>
        <taxon>Fibrobacter</taxon>
    </lineage>
</organism>
<name>A0A1M6VUF9_9BACT</name>
<evidence type="ECO:0000313" key="2">
    <source>
        <dbReference type="EMBL" id="SHK85087.1"/>
    </source>
</evidence>
<gene>
    <name evidence="2" type="ORF">SAMN05720469_12041</name>
</gene>
<keyword evidence="3" id="KW-1185">Reference proteome</keyword>
<reference evidence="3" key="1">
    <citation type="submission" date="2016-11" db="EMBL/GenBank/DDBJ databases">
        <authorList>
            <person name="Varghese N."/>
            <person name="Submissions S."/>
        </authorList>
    </citation>
    <scope>NUCLEOTIDE SEQUENCE [LARGE SCALE GENOMIC DNA]</scope>
    <source>
        <strain evidence="3">UWOS</strain>
    </source>
</reference>
<evidence type="ECO:0000313" key="3">
    <source>
        <dbReference type="Proteomes" id="UP000184275"/>
    </source>
</evidence>
<dbReference type="Proteomes" id="UP000184275">
    <property type="component" value="Unassembled WGS sequence"/>
</dbReference>
<proteinExistence type="predicted"/>
<evidence type="ECO:0000259" key="1">
    <source>
        <dbReference type="Pfam" id="PF14397"/>
    </source>
</evidence>
<dbReference type="Pfam" id="PF14397">
    <property type="entry name" value="ATPgrasp_ST"/>
    <property type="match status" value="1"/>
</dbReference>
<protein>
    <submittedName>
        <fullName evidence="2">Sugar-transfer associated ATP-grasp</fullName>
    </submittedName>
</protein>
<accession>A0A1M6VUF9</accession>
<dbReference type="EMBL" id="FRAW01000020">
    <property type="protein sequence ID" value="SHK85087.1"/>
    <property type="molecule type" value="Genomic_DNA"/>
</dbReference>
<feature type="domain" description="Alpha-L-glutamate ligase-related protein ATP-grasp" evidence="1">
    <location>
        <begin position="126"/>
        <end position="328"/>
    </location>
</feature>
<sequence>MKSLLNTFVGISKRVIFFKKGISWCNHVLSFQQEKVTISQKEIQAYKNKWKKLSRYVSSKYVFALGAKLEESSLSNIAPEDIVHHYIEPILNPYPYRAYCEDKNNFARILPASYLPKEFLRRIDGSFYDKDYNLIDFSKMNDVLKELGRVHKRIIVKPSIDSSSGQGICFYDFDGENFVNVQNSEPFVKLFSDPNAKNFVVQEIFEQSDFMKTFCKTSINTMRIVTYKSVRDDRVHIPAMILRIGKDGSLVDNAHAGGSFVSIDPQTGVLGKFVSDQFGRRSAIFNGIDFSKSFFRVPNFDNILKFAKDVATRVPYHRLLALDVVVGQGGDTKNFGVQC</sequence>
<dbReference type="AlphaFoldDB" id="A0A1M6VUF9"/>